<accession>A0ABN9QLA1</accession>
<dbReference type="InterPro" id="IPR049232">
    <property type="entry name" value="DUF6829"/>
</dbReference>
<evidence type="ECO:0000313" key="1">
    <source>
        <dbReference type="EMBL" id="CAK0804609.1"/>
    </source>
</evidence>
<comment type="caution">
    <text evidence="1">The sequence shown here is derived from an EMBL/GenBank/DDBJ whole genome shotgun (WGS) entry which is preliminary data.</text>
</comment>
<dbReference type="Pfam" id="PF20717">
    <property type="entry name" value="DUF6829"/>
    <property type="match status" value="1"/>
</dbReference>
<reference evidence="1" key="1">
    <citation type="submission" date="2023-10" db="EMBL/GenBank/DDBJ databases">
        <authorList>
            <person name="Chen Y."/>
            <person name="Shah S."/>
            <person name="Dougan E. K."/>
            <person name="Thang M."/>
            <person name="Chan C."/>
        </authorList>
    </citation>
    <scope>NUCLEOTIDE SEQUENCE [LARGE SCALE GENOMIC DNA]</scope>
</reference>
<dbReference type="EMBL" id="CAUYUJ010003280">
    <property type="protein sequence ID" value="CAK0804609.1"/>
    <property type="molecule type" value="Genomic_DNA"/>
</dbReference>
<dbReference type="InterPro" id="IPR029787">
    <property type="entry name" value="Nucleotide_cyclase"/>
</dbReference>
<dbReference type="Proteomes" id="UP001189429">
    <property type="component" value="Unassembled WGS sequence"/>
</dbReference>
<keyword evidence="2" id="KW-1185">Reference proteome</keyword>
<dbReference type="SUPFAM" id="SSF55073">
    <property type="entry name" value="Nucleotide cyclase"/>
    <property type="match status" value="1"/>
</dbReference>
<gene>
    <name evidence="1" type="ORF">PCOR1329_LOCUS11356</name>
</gene>
<name>A0ABN9QLA1_9DINO</name>
<sequence>MAPSLLQRKRAKGSAAVRKASVLDDLQDAGAAAEAAAAGKPGGQAGAEAGCCLFWAVGAGPSAEGDGPRLLRIHAEVVECVEAIGAGILESSATSCLVQVQPREQGGVEMCAEDVAVRLGELLCHWAGAQVPPLPLRVGVHAGELLAFGLPTGGRAHLGDAVVVSKHLAMSAEEDRAVHLSREVRARLQLLGAAPMLLSRHGNSYLLDLAGVARAADDEPPPSARGAGALAELVLTGCVILALVALVKNAMAGRRVPRGVATLVQATAPPSYVSLQVRAGLVPERRPASARPPRGGLLLAAGAPQPAGDGGQMSLPAFTELLQAHGIDTTEYGKGDAKTLEQFYHEVIVDQESYLIVAGRVLERLVEIVRVQLLVRGDDNRLRELRICGQAKADGAIRRRNERLAMVMPAGQCQHWKDAVAQCLEQKFSLSRASQRKCLSFDWDSHKLEEERHASKTVPDVMIQMVHSVTVCVRERERPELACLGLPHALDFTTQRGTRFWSWVTLASSREETLLSLLKDNGIDAAAFPDGVFADLYDEVYERCQSTLEVVDRELVRRVRIVKLWLHAEILATDHVLLLASKIQRGKSDTHDRGRPLTMRIALDADWQQAVQDVLHTRLGMTRDTQLSCVAVDLRSHKESEESAYSDSFPGLKTCYRIDEVTARVVTTEVDAATLHRIGLPDGQNFAYSRWEPAKGPGKENLIITHWQWQSTRDLVNAKIKRVASLTMAPRQTYVEARLGRRRHLVPDLQDALEPRKPGCFPLAPSGGTVLESLMAGRKMDLKRARHAASRICDPRYGCKDFYEDITAAFPELSLYLVGDTTSGRAGEDEYQRTMGAMFCFFWMMRLHLDGAHSFCFGLDENWRPRQKPYDNSAEAMAEWERRSAFHRDAEWASLELLLVNAGLLAEATPHELEPARKRSFLALASKRAYVLRKHDPERTLAMLVLTAIHDVMKTVQLLPTVTKKHGAFRGYKVGEVINDHDAALAYVLEFSPSVLPSFAALSREQQESIKFTQSKMEYNMGWLVQAEAPPGALFRKFRRVVTSGQASPRELAFYFTHWFTDLAGAEPFPQEGCEKFVLKFPKHVLNQFLLSFSIVQNISAPGATETQVYEEYLAWRWDSHRPALGPAPEGSGSIAKMRLVIMAQGDSRAILDAFDRLPPGDREVLSAEMASVDVYNQTWGREATERRGPSILVYYAPALLQKAGRDDPFGTLVVLAEVFRQARALWPFSESAASWWVSVRVDQLKEFTTSEIRDSQPNRAWVLTKLTSREGAVQRMSVNETRQGDFEVSHRRLSL</sequence>
<organism evidence="1 2">
    <name type="scientific">Prorocentrum cordatum</name>
    <dbReference type="NCBI Taxonomy" id="2364126"/>
    <lineage>
        <taxon>Eukaryota</taxon>
        <taxon>Sar</taxon>
        <taxon>Alveolata</taxon>
        <taxon>Dinophyceae</taxon>
        <taxon>Prorocentrales</taxon>
        <taxon>Prorocentraceae</taxon>
        <taxon>Prorocentrum</taxon>
    </lineage>
</organism>
<evidence type="ECO:0000313" key="2">
    <source>
        <dbReference type="Proteomes" id="UP001189429"/>
    </source>
</evidence>
<proteinExistence type="predicted"/>
<protein>
    <submittedName>
        <fullName evidence="1">Uncharacterized protein</fullName>
    </submittedName>
</protein>